<dbReference type="Pfam" id="PF05215">
    <property type="entry name" value="Spiralin"/>
    <property type="match status" value="2"/>
</dbReference>
<sequence>MKKLLSMLAATGLVATSSATVISCGDDAKADESTVINKIGDVSLEVGATKTVAVTVKNPVTGAAISVSSSDATIAKGESSLAQDANKEGKFNVIVTALKEGTAKLTVKYGDAKQEFTVKVTSNGETPQKEDLNNVIKVKDLGVYEGVGDLPTIDEVLKQVNTKNSNLILSSTDVEFDGNPTASQVKLKAKTTSTNYTGNVTLTQTYSKTKETTIGTVGDKEIQIGENIDPISVTVANSKGENTLTATSSTQEIVKVQVAPSSTKEEAKFTLNLEAVKAGEATITLKYTGAKDVTFKVTVLEAKKDLNTIGKDLSPKLNKEEDAKTAATEAITKFSAGAKLNTDYTFDQFKAATPEAAGSLKVNSVSTSKLLKSSAIFTLKYVETRTDLANPEIVKDLGTINGKETAATLDMVIKIFNEKNSKYKITKDDVDLLTSNATGGTIKAKSTSENYYGEINLTFKYFSNYIEIGNDGANNTSYDADTNTMNVSYVKEGTISFRTNAKGTFDNEVKLIKSNQQM</sequence>
<dbReference type="InterPro" id="IPR007880">
    <property type="entry name" value="Spiralin"/>
</dbReference>
<dbReference type="GO" id="GO:0016020">
    <property type="term" value="C:membrane"/>
    <property type="evidence" value="ECO:0007669"/>
    <property type="project" value="InterPro"/>
</dbReference>
<dbReference type="NCBIfam" id="NF038029">
    <property type="entry name" value="LP_plasma"/>
    <property type="match status" value="1"/>
</dbReference>
<evidence type="ECO:0008006" key="4">
    <source>
        <dbReference type="Google" id="ProtNLM"/>
    </source>
</evidence>
<dbReference type="Proteomes" id="UP000067476">
    <property type="component" value="Chromosome"/>
</dbReference>
<dbReference type="KEGG" id="sll:SLITO_v1c07110"/>
<keyword evidence="3" id="KW-1185">Reference proteome</keyword>
<dbReference type="Gene3D" id="2.60.40.1080">
    <property type="match status" value="1"/>
</dbReference>
<dbReference type="AlphaFoldDB" id="A0A0K1W2D7"/>
<feature type="chain" id="PRO_5005470772" description="Lipoprotein" evidence="1">
    <location>
        <begin position="20"/>
        <end position="518"/>
    </location>
</feature>
<gene>
    <name evidence="2" type="ORF">SLITO_v1c07110</name>
</gene>
<dbReference type="PATRIC" id="fig|216942.3.peg.721"/>
<dbReference type="EMBL" id="CP012357">
    <property type="protein sequence ID" value="AKX34336.1"/>
    <property type="molecule type" value="Genomic_DNA"/>
</dbReference>
<dbReference type="InterPro" id="IPR054816">
    <property type="entry name" value="Lipoprotein_mollicutes-type_CS"/>
</dbReference>
<accession>A0A0K1W2D7</accession>
<reference evidence="2 3" key="1">
    <citation type="journal article" date="2015" name="Genome Announc.">
        <title>Complete Genome Sequence of Spiroplasma litorale TN-1T (DSM 21781), a Bacterium Isolated from a Green-Eyed Horsefly (Tabanus nigrovittatus).</title>
        <authorList>
            <person name="Lo W.S."/>
            <person name="Lai Y.C."/>
            <person name="Lien Y.W."/>
            <person name="Wang T.H."/>
            <person name="Kuo C.H."/>
        </authorList>
    </citation>
    <scope>NUCLEOTIDE SEQUENCE [LARGE SCALE GENOMIC DNA]</scope>
    <source>
        <strain evidence="2 3">TN-1</strain>
    </source>
</reference>
<evidence type="ECO:0000313" key="3">
    <source>
        <dbReference type="Proteomes" id="UP000067476"/>
    </source>
</evidence>
<proteinExistence type="predicted"/>
<dbReference type="RefSeq" id="WP_075058426.1">
    <property type="nucleotide sequence ID" value="NZ_CP012357.1"/>
</dbReference>
<dbReference type="PROSITE" id="PS51257">
    <property type="entry name" value="PROKAR_LIPOPROTEIN"/>
    <property type="match status" value="1"/>
</dbReference>
<dbReference type="OrthoDB" id="388967at2"/>
<evidence type="ECO:0000256" key="1">
    <source>
        <dbReference type="SAM" id="SignalP"/>
    </source>
</evidence>
<organism evidence="2 3">
    <name type="scientific">Spiroplasma litorale</name>
    <dbReference type="NCBI Taxonomy" id="216942"/>
    <lineage>
        <taxon>Bacteria</taxon>
        <taxon>Bacillati</taxon>
        <taxon>Mycoplasmatota</taxon>
        <taxon>Mollicutes</taxon>
        <taxon>Entomoplasmatales</taxon>
        <taxon>Spiroplasmataceae</taxon>
        <taxon>Spiroplasma</taxon>
    </lineage>
</organism>
<feature type="signal peptide" evidence="1">
    <location>
        <begin position="1"/>
        <end position="19"/>
    </location>
</feature>
<name>A0A0K1W2D7_9MOLU</name>
<evidence type="ECO:0000313" key="2">
    <source>
        <dbReference type="EMBL" id="AKX34336.1"/>
    </source>
</evidence>
<keyword evidence="1" id="KW-0732">Signal</keyword>
<protein>
    <recommendedName>
        <fullName evidence="4">Lipoprotein</fullName>
    </recommendedName>
</protein>
<dbReference type="STRING" id="216942.SLITO_v1c07110"/>